<protein>
    <submittedName>
        <fullName evidence="1">DUF937 domain-containing protein</fullName>
    </submittedName>
</protein>
<proteinExistence type="predicted"/>
<reference evidence="1 2" key="1">
    <citation type="journal article" date="2022" name="Res Sq">
        <title>Evolution of multicellular longitudinally dividing oral cavity symbionts (Neisseriaceae).</title>
        <authorList>
            <person name="Nyongesa S."/>
            <person name="Weber P."/>
            <person name="Bernet E."/>
            <person name="Pullido F."/>
            <person name="Nieckarz M."/>
            <person name="Delaby M."/>
            <person name="Nieves C."/>
            <person name="Viehboeck T."/>
            <person name="Krause N."/>
            <person name="Rivera-Millot A."/>
            <person name="Nakamura A."/>
            <person name="Vischer N."/>
            <person name="VanNieuwenhze M."/>
            <person name="Brun Y."/>
            <person name="Cava F."/>
            <person name="Bulgheresi S."/>
            <person name="Veyrier F."/>
        </authorList>
    </citation>
    <scope>NUCLEOTIDE SEQUENCE [LARGE SCALE GENOMIC DNA]</scope>
    <source>
        <strain evidence="1 2">SN4</strain>
    </source>
</reference>
<dbReference type="RefSeq" id="WP_058357993.1">
    <property type="nucleotide sequence ID" value="NZ_CABKVG010000010.1"/>
</dbReference>
<dbReference type="InterPro" id="IPR009282">
    <property type="entry name" value="DUF937"/>
</dbReference>
<organism evidence="1 2">
    <name type="scientific">Vitreoscilla massiliensis</name>
    <dbReference type="NCBI Taxonomy" id="1689272"/>
    <lineage>
        <taxon>Bacteria</taxon>
        <taxon>Pseudomonadati</taxon>
        <taxon>Pseudomonadota</taxon>
        <taxon>Betaproteobacteria</taxon>
        <taxon>Neisseriales</taxon>
        <taxon>Neisseriaceae</taxon>
        <taxon>Vitreoscilla</taxon>
    </lineage>
</organism>
<accession>A0ABY4DYE2</accession>
<dbReference type="Proteomes" id="UP000832011">
    <property type="component" value="Chromosome"/>
</dbReference>
<dbReference type="Pfam" id="PF06078">
    <property type="entry name" value="DUF937"/>
    <property type="match status" value="1"/>
</dbReference>
<dbReference type="EMBL" id="CP091511">
    <property type="protein sequence ID" value="UOO88322.1"/>
    <property type="molecule type" value="Genomic_DNA"/>
</dbReference>
<gene>
    <name evidence="1" type="ORF">LVJ82_12670</name>
</gene>
<evidence type="ECO:0000313" key="2">
    <source>
        <dbReference type="Proteomes" id="UP000832011"/>
    </source>
</evidence>
<dbReference type="PROSITE" id="PS00018">
    <property type="entry name" value="EF_HAND_1"/>
    <property type="match status" value="1"/>
</dbReference>
<name>A0ABY4DYE2_9NEIS</name>
<evidence type="ECO:0000313" key="1">
    <source>
        <dbReference type="EMBL" id="UOO88322.1"/>
    </source>
</evidence>
<sequence>MNAQTSLVEQLLSQLQGAPMAQIASQLGADQQQTESAVGAALPMLLGMMGNNASQSGGADALFGALMRDHAPAQAQGFGGGDLLGSVLGSVLGGGQGQNAGAAILGHIFGGQQQQAESNLGQASGLGGGNAGQLLAILAPIVMSFLANKVQGNGLDAGGLGQVLQQEQAQSQQQGGLGGSLLTSMLDQDGDGQLGAGDLFKLAGSFLNKR</sequence>
<dbReference type="InterPro" id="IPR018247">
    <property type="entry name" value="EF_Hand_1_Ca_BS"/>
</dbReference>
<keyword evidence="2" id="KW-1185">Reference proteome</keyword>